<keyword evidence="3" id="KW-0732">Signal</keyword>
<gene>
    <name evidence="4" type="ORF">SPI_06625</name>
</gene>
<feature type="chain" id="PRO_5007891923" evidence="3">
    <location>
        <begin position="36"/>
        <end position="246"/>
    </location>
</feature>
<dbReference type="STRING" id="1081102.A0A167RFW5"/>
<keyword evidence="2" id="KW-1015">Disulfide bond</keyword>
<evidence type="ECO:0000256" key="1">
    <source>
        <dbReference type="ARBA" id="ARBA00022801"/>
    </source>
</evidence>
<dbReference type="SUPFAM" id="SSF53474">
    <property type="entry name" value="alpha/beta-Hydrolases"/>
    <property type="match status" value="1"/>
</dbReference>
<dbReference type="GO" id="GO:0052689">
    <property type="term" value="F:carboxylic ester hydrolase activity"/>
    <property type="evidence" value="ECO:0007669"/>
    <property type="project" value="UniProtKB-ARBA"/>
</dbReference>
<evidence type="ECO:0000256" key="2">
    <source>
        <dbReference type="ARBA" id="ARBA00023157"/>
    </source>
</evidence>
<sequence length="246" mass="24821">MKATTSGFVRRLLLASTAAVTALAAATAPAPPALAANNGSTVACPNLHIIAARESTTPQGFGAAQTLVDLVLHAFPGATAEALVYPAAGGSNQNYSTSVTAGVLAVLAQVSQFAAACPETVLVLHGYSQGAQVIDDAFCGGPDGASLSASPSLIQNAIGANVAAVVLMGNPRHVAGLPFNVGNATASGFAARPAGFECPLYQSRMQSYCDSPDPYCANGTDAQFHEGYGKRNGVQALQFIVSKVIV</sequence>
<protein>
    <submittedName>
        <fullName evidence="4">Acetylxylan esterase</fullName>
    </submittedName>
</protein>
<dbReference type="InterPro" id="IPR006311">
    <property type="entry name" value="TAT_signal"/>
</dbReference>
<evidence type="ECO:0000313" key="5">
    <source>
        <dbReference type="Proteomes" id="UP000076874"/>
    </source>
</evidence>
<dbReference type="InterPro" id="IPR029058">
    <property type="entry name" value="AB_hydrolase_fold"/>
</dbReference>
<dbReference type="PANTHER" id="PTHR33630">
    <property type="entry name" value="CUTINASE RV1984C-RELATED-RELATED"/>
    <property type="match status" value="1"/>
</dbReference>
<comment type="caution">
    <text evidence="4">The sequence shown here is derived from an EMBL/GenBank/DDBJ whole genome shotgun (WGS) entry which is preliminary data.</text>
</comment>
<dbReference type="Proteomes" id="UP000076874">
    <property type="component" value="Unassembled WGS sequence"/>
</dbReference>
<organism evidence="4 5">
    <name type="scientific">Niveomyces insectorum RCEF 264</name>
    <dbReference type="NCBI Taxonomy" id="1081102"/>
    <lineage>
        <taxon>Eukaryota</taxon>
        <taxon>Fungi</taxon>
        <taxon>Dikarya</taxon>
        <taxon>Ascomycota</taxon>
        <taxon>Pezizomycotina</taxon>
        <taxon>Sordariomycetes</taxon>
        <taxon>Hypocreomycetidae</taxon>
        <taxon>Hypocreales</taxon>
        <taxon>Cordycipitaceae</taxon>
        <taxon>Niveomyces</taxon>
    </lineage>
</organism>
<proteinExistence type="predicted"/>
<feature type="signal peptide" evidence="3">
    <location>
        <begin position="1"/>
        <end position="35"/>
    </location>
</feature>
<keyword evidence="1" id="KW-0378">Hydrolase</keyword>
<evidence type="ECO:0000313" key="4">
    <source>
        <dbReference type="EMBL" id="OAA58552.1"/>
    </source>
</evidence>
<dbReference type="Gene3D" id="3.40.50.1820">
    <property type="entry name" value="alpha/beta hydrolase"/>
    <property type="match status" value="1"/>
</dbReference>
<dbReference type="EMBL" id="AZHD01000012">
    <property type="protein sequence ID" value="OAA58552.1"/>
    <property type="molecule type" value="Genomic_DNA"/>
</dbReference>
<dbReference type="PROSITE" id="PS51318">
    <property type="entry name" value="TAT"/>
    <property type="match status" value="1"/>
</dbReference>
<dbReference type="Pfam" id="PF01083">
    <property type="entry name" value="Cutinase"/>
    <property type="match status" value="1"/>
</dbReference>
<keyword evidence="5" id="KW-1185">Reference proteome</keyword>
<name>A0A167RFW5_9HYPO</name>
<dbReference type="AlphaFoldDB" id="A0A167RFW5"/>
<evidence type="ECO:0000256" key="3">
    <source>
        <dbReference type="SAM" id="SignalP"/>
    </source>
</evidence>
<reference evidence="4 5" key="1">
    <citation type="journal article" date="2016" name="Genome Biol. Evol.">
        <title>Divergent and convergent evolution of fungal pathogenicity.</title>
        <authorList>
            <person name="Shang Y."/>
            <person name="Xiao G."/>
            <person name="Zheng P."/>
            <person name="Cen K."/>
            <person name="Zhan S."/>
            <person name="Wang C."/>
        </authorList>
    </citation>
    <scope>NUCLEOTIDE SEQUENCE [LARGE SCALE GENOMIC DNA]</scope>
    <source>
        <strain evidence="4 5">RCEF 264</strain>
    </source>
</reference>
<accession>A0A167RFW5</accession>
<dbReference type="PANTHER" id="PTHR33630:SF13">
    <property type="entry name" value="ACETYLXYLAN ESTERASE"/>
    <property type="match status" value="1"/>
</dbReference>
<dbReference type="InterPro" id="IPR000675">
    <property type="entry name" value="Cutinase/axe"/>
</dbReference>
<dbReference type="OrthoDB" id="6020543at2759"/>
<dbReference type="SMART" id="SM01110">
    <property type="entry name" value="Cutinase"/>
    <property type="match status" value="1"/>
</dbReference>